<feature type="transmembrane region" description="Helical" evidence="12">
    <location>
        <begin position="78"/>
        <end position="99"/>
    </location>
</feature>
<evidence type="ECO:0000256" key="2">
    <source>
        <dbReference type="ARBA" id="ARBA00022475"/>
    </source>
</evidence>
<evidence type="ECO:0000256" key="10">
    <source>
        <dbReference type="RuleBase" id="RU000688"/>
    </source>
</evidence>
<feature type="transmembrane region" description="Helical" evidence="12">
    <location>
        <begin position="6"/>
        <end position="29"/>
    </location>
</feature>
<evidence type="ECO:0000256" key="8">
    <source>
        <dbReference type="ARBA" id="ARBA00023180"/>
    </source>
</evidence>
<evidence type="ECO:0000256" key="9">
    <source>
        <dbReference type="ARBA" id="ARBA00023224"/>
    </source>
</evidence>
<feature type="domain" description="G-protein coupled receptors family 1 profile" evidence="13">
    <location>
        <begin position="20"/>
        <end position="505"/>
    </location>
</feature>
<keyword evidence="4 12" id="KW-1133">Transmembrane helix</keyword>
<dbReference type="PRINTS" id="PR00237">
    <property type="entry name" value="GPCRRHODOPSN"/>
</dbReference>
<evidence type="ECO:0000256" key="1">
    <source>
        <dbReference type="ARBA" id="ARBA00004651"/>
    </source>
</evidence>
<protein>
    <submittedName>
        <fullName evidence="15">G_PROTEIN_RECEP_F1_2 domain-containing protein</fullName>
    </submittedName>
</protein>
<evidence type="ECO:0000256" key="4">
    <source>
        <dbReference type="ARBA" id="ARBA00022989"/>
    </source>
</evidence>
<dbReference type="STRING" id="174720.A0A0N5B964"/>
<keyword evidence="3 10" id="KW-0812">Transmembrane</keyword>
<evidence type="ECO:0000256" key="6">
    <source>
        <dbReference type="ARBA" id="ARBA00023136"/>
    </source>
</evidence>
<comment type="subcellular location">
    <subcellularLocation>
        <location evidence="1">Cell membrane</location>
        <topology evidence="1">Multi-pass membrane protein</topology>
    </subcellularLocation>
</comment>
<keyword evidence="9 10" id="KW-0807">Transducer</keyword>
<dbReference type="SMART" id="SM01381">
    <property type="entry name" value="7TM_GPCR_Srsx"/>
    <property type="match status" value="1"/>
</dbReference>
<keyword evidence="8" id="KW-0325">Glycoprotein</keyword>
<proteinExistence type="inferred from homology"/>
<reference evidence="15" key="1">
    <citation type="submission" date="2017-02" db="UniProtKB">
        <authorList>
            <consortium name="WormBaseParasite"/>
        </authorList>
    </citation>
    <scope>IDENTIFICATION</scope>
</reference>
<accession>A0A0N5B964</accession>
<keyword evidence="2" id="KW-1003">Cell membrane</keyword>
<keyword evidence="5 10" id="KW-0297">G-protein coupled receptor</keyword>
<dbReference type="AlphaFoldDB" id="A0A0N5B964"/>
<dbReference type="WBParaSite" id="SPAL_0000258100.1">
    <property type="protein sequence ID" value="SPAL_0000258100.1"/>
    <property type="gene ID" value="SPAL_0000258100"/>
</dbReference>
<dbReference type="Gene3D" id="1.20.1070.10">
    <property type="entry name" value="Rhodopsin 7-helix transmembrane proteins"/>
    <property type="match status" value="2"/>
</dbReference>
<dbReference type="GO" id="GO:0005886">
    <property type="term" value="C:plasma membrane"/>
    <property type="evidence" value="ECO:0007669"/>
    <property type="project" value="UniProtKB-SubCell"/>
</dbReference>
<dbReference type="InterPro" id="IPR017452">
    <property type="entry name" value="GPCR_Rhodpsn_7TM"/>
</dbReference>
<evidence type="ECO:0000259" key="13">
    <source>
        <dbReference type="PROSITE" id="PS50262"/>
    </source>
</evidence>
<dbReference type="SUPFAM" id="SSF81321">
    <property type="entry name" value="Family A G protein-coupled receptor-like"/>
    <property type="match status" value="1"/>
</dbReference>
<dbReference type="PROSITE" id="PS00237">
    <property type="entry name" value="G_PROTEIN_RECEP_F1_1"/>
    <property type="match status" value="1"/>
</dbReference>
<dbReference type="GO" id="GO:0004930">
    <property type="term" value="F:G protein-coupled receptor activity"/>
    <property type="evidence" value="ECO:0007669"/>
    <property type="project" value="UniProtKB-KW"/>
</dbReference>
<evidence type="ECO:0000313" key="14">
    <source>
        <dbReference type="Proteomes" id="UP000046392"/>
    </source>
</evidence>
<name>A0A0N5B964_STREA</name>
<dbReference type="PANTHER" id="PTHR24248:SF174">
    <property type="entry name" value="TYRAMINE_OCTOPAMINE RECEPTOR"/>
    <property type="match status" value="1"/>
</dbReference>
<evidence type="ECO:0000256" key="5">
    <source>
        <dbReference type="ARBA" id="ARBA00023040"/>
    </source>
</evidence>
<feature type="compositionally biased region" description="Basic and acidic residues" evidence="11">
    <location>
        <begin position="363"/>
        <end position="382"/>
    </location>
</feature>
<organism evidence="14 15">
    <name type="scientific">Strongyloides papillosus</name>
    <name type="common">Intestinal threadworm</name>
    <dbReference type="NCBI Taxonomy" id="174720"/>
    <lineage>
        <taxon>Eukaryota</taxon>
        <taxon>Metazoa</taxon>
        <taxon>Ecdysozoa</taxon>
        <taxon>Nematoda</taxon>
        <taxon>Chromadorea</taxon>
        <taxon>Rhabditida</taxon>
        <taxon>Tylenchina</taxon>
        <taxon>Panagrolaimomorpha</taxon>
        <taxon>Strongyloidoidea</taxon>
        <taxon>Strongyloididae</taxon>
        <taxon>Strongyloides</taxon>
    </lineage>
</organism>
<keyword evidence="14" id="KW-1185">Reference proteome</keyword>
<evidence type="ECO:0000256" key="3">
    <source>
        <dbReference type="ARBA" id="ARBA00022692"/>
    </source>
</evidence>
<evidence type="ECO:0000256" key="12">
    <source>
        <dbReference type="SAM" id="Phobius"/>
    </source>
</evidence>
<feature type="transmembrane region" description="Helical" evidence="12">
    <location>
        <begin position="183"/>
        <end position="203"/>
    </location>
</feature>
<sequence>MWLLCITIIFSIVNLIVVCGNILVLYIIITQKSLHTATNAIVLSLTVADFLLGCIIIPFALLQNYFGVWYFGDVWCQIWLALDIWLSTASIYNLLAITFDRYMAVRDPIKYKLISSSKMTKITISLVWVISAMLAVFKLIIDFWLNSQNSQKIDSNLNMMTNDTIVKISFDGGVKECTPLTNYPAYIIFSASISFILPLFAMIEMNVCIVQTVSDSCRKKSAVTKINSRGNSIGKSCDQNGEYTQLRIHRGVTKPIQSYNASHERIAWKGKTRRNSFDNKFYQYTTTNNEGEKINNQKWLDYGNSHGTQQNMRLKKISHSDRLKKKISTRSLGPSANFIITTEDKGMENTNLECSQSIHELEKDEEDFRVSSSENDHKKESKVSTTTSSDNIALWHAATVPIILYKGPSQLKTQLSMAKKTLFSSRISSNSSNKNLSKQQSTEYRVARTIVIVVGCFVICWIPFTIVYLSEAFESCSNNKCIPQWLFTLTFWLGYANSAINPLIYSAFSRDFSTAFKKVLFKKKKKLSRS</sequence>
<dbReference type="PROSITE" id="PS50262">
    <property type="entry name" value="G_PROTEIN_RECEP_F1_2"/>
    <property type="match status" value="1"/>
</dbReference>
<keyword evidence="7 10" id="KW-0675">Receptor</keyword>
<feature type="transmembrane region" description="Helical" evidence="12">
    <location>
        <begin position="489"/>
        <end position="508"/>
    </location>
</feature>
<comment type="similarity">
    <text evidence="10">Belongs to the G-protein coupled receptor 1 family.</text>
</comment>
<feature type="transmembrane region" description="Helical" evidence="12">
    <location>
        <begin position="446"/>
        <end position="469"/>
    </location>
</feature>
<evidence type="ECO:0000256" key="7">
    <source>
        <dbReference type="ARBA" id="ARBA00023170"/>
    </source>
</evidence>
<dbReference type="Pfam" id="PF00001">
    <property type="entry name" value="7tm_1"/>
    <property type="match status" value="1"/>
</dbReference>
<dbReference type="Proteomes" id="UP000046392">
    <property type="component" value="Unplaced"/>
</dbReference>
<dbReference type="PANTHER" id="PTHR24248">
    <property type="entry name" value="ADRENERGIC RECEPTOR-RELATED G-PROTEIN COUPLED RECEPTOR"/>
    <property type="match status" value="1"/>
</dbReference>
<feature type="region of interest" description="Disordered" evidence="11">
    <location>
        <begin position="363"/>
        <end position="384"/>
    </location>
</feature>
<dbReference type="InterPro" id="IPR000276">
    <property type="entry name" value="GPCR_Rhodpsn"/>
</dbReference>
<keyword evidence="6 12" id="KW-0472">Membrane</keyword>
<feature type="transmembrane region" description="Helical" evidence="12">
    <location>
        <begin position="120"/>
        <end position="141"/>
    </location>
</feature>
<evidence type="ECO:0000313" key="15">
    <source>
        <dbReference type="WBParaSite" id="SPAL_0000258100.1"/>
    </source>
</evidence>
<evidence type="ECO:0000256" key="11">
    <source>
        <dbReference type="SAM" id="MobiDB-lite"/>
    </source>
</evidence>
<feature type="transmembrane region" description="Helical" evidence="12">
    <location>
        <begin position="41"/>
        <end position="66"/>
    </location>
</feature>